<organism evidence="2 3">
    <name type="scientific">Desulfovibrio desulfuricans</name>
    <dbReference type="NCBI Taxonomy" id="876"/>
    <lineage>
        <taxon>Bacteria</taxon>
        <taxon>Pseudomonadati</taxon>
        <taxon>Thermodesulfobacteriota</taxon>
        <taxon>Desulfovibrionia</taxon>
        <taxon>Desulfovibrionales</taxon>
        <taxon>Desulfovibrionaceae</taxon>
        <taxon>Desulfovibrio</taxon>
    </lineage>
</organism>
<name>A0A4P7USV7_DESDE</name>
<gene>
    <name evidence="2" type="ORF">DDIC_13280</name>
</gene>
<accession>A0A4P7USV7</accession>
<keyword evidence="1" id="KW-0732">Signal</keyword>
<evidence type="ECO:0008006" key="4">
    <source>
        <dbReference type="Google" id="ProtNLM"/>
    </source>
</evidence>
<dbReference type="EMBL" id="CP036295">
    <property type="protein sequence ID" value="QCC86832.1"/>
    <property type="molecule type" value="Genomic_DNA"/>
</dbReference>
<feature type="signal peptide" evidence="1">
    <location>
        <begin position="1"/>
        <end position="29"/>
    </location>
</feature>
<sequence length="265" mass="28809">MSMTRKLCRAILVLLCLACAAPGGVPATAGESAADDDLKLVVVPYGWITGFTGKFGARGYETNVSNHFAQLEKYLNFAAMAHMEMIYRDTVGLLAEFNYVKLGDQTSRRGVALDGQMTFTMSDLAAFYRLGTFALGQQGSSASFDLLAGARIWTLDMKLSAEYMQMGDSVHMQKSWVDPIVGARTNIRFNDKWYAELRGGVGGFGASSTYTWDAMALIGYNFWKNATVLAGYRAVGLNYESGSGRDNFKANATLHGPIVGLALTF</sequence>
<feature type="chain" id="PRO_5020470497" description="Outer membrane protein beta-barrel domain-containing protein" evidence="1">
    <location>
        <begin position="30"/>
        <end position="265"/>
    </location>
</feature>
<dbReference type="OrthoDB" id="5449958at2"/>
<protein>
    <recommendedName>
        <fullName evidence="4">Outer membrane protein beta-barrel domain-containing protein</fullName>
    </recommendedName>
</protein>
<reference evidence="2 3" key="1">
    <citation type="submission" date="2019-02" db="EMBL/GenBank/DDBJ databases">
        <title>Complete Genome Sequence of Desulfovibrio desulfuricans IC1, a Sulfonate Utilizing Anaerobe.</title>
        <authorList>
            <person name="Day L.A."/>
            <person name="De Leon K.B."/>
            <person name="Wall J.D."/>
        </authorList>
    </citation>
    <scope>NUCLEOTIDE SEQUENCE [LARGE SCALE GENOMIC DNA]</scope>
    <source>
        <strain evidence="2 3">IC1</strain>
    </source>
</reference>
<evidence type="ECO:0000313" key="3">
    <source>
        <dbReference type="Proteomes" id="UP000297065"/>
    </source>
</evidence>
<evidence type="ECO:0000256" key="1">
    <source>
        <dbReference type="SAM" id="SignalP"/>
    </source>
</evidence>
<evidence type="ECO:0000313" key="2">
    <source>
        <dbReference type="EMBL" id="QCC86832.1"/>
    </source>
</evidence>
<dbReference type="Proteomes" id="UP000297065">
    <property type="component" value="Chromosome"/>
</dbReference>
<dbReference type="AlphaFoldDB" id="A0A4P7USV7"/>
<proteinExistence type="predicted"/>